<sequence>MPKTCRPALRDLIDVVRPARPVASVYMGSSPSRSWRSRWVRLADQLRSDGAGDDLVGAIGAALHRAHDADPSAGTLVAFAGGEVPPRVFEAPGLRHLDLAWFSSPAHVLPLLAWVQERPPCVVAAVSRETAGLGTPTADWMSLHYEGRDWFEGVRSAAAAVAGMLVRQDARLLVVAGEDEVVAALWGALPAAVRRDTTARWVGTDLSPSRIEDEVRAAARTWTAGVLADFHERGRARRLGVEGADETLGALADGRVDDLFVGQPEDVTATAWYGLEPTDVAPVQPVGSRRRCGLLADVAVRAALLSGTRVHVINAATRQAPEDGIGALCRVPLTLVRP</sequence>
<evidence type="ECO:0000313" key="1">
    <source>
        <dbReference type="EMBL" id="SEQ63827.1"/>
    </source>
</evidence>
<organism evidence="1 2">
    <name type="scientific">Lentzea flaviverrucosa</name>
    <dbReference type="NCBI Taxonomy" id="200379"/>
    <lineage>
        <taxon>Bacteria</taxon>
        <taxon>Bacillati</taxon>
        <taxon>Actinomycetota</taxon>
        <taxon>Actinomycetes</taxon>
        <taxon>Pseudonocardiales</taxon>
        <taxon>Pseudonocardiaceae</taxon>
        <taxon>Lentzea</taxon>
    </lineage>
</organism>
<evidence type="ECO:0000313" key="2">
    <source>
        <dbReference type="Proteomes" id="UP000199028"/>
    </source>
</evidence>
<name>A0A1H9HND9_9PSEU</name>
<dbReference type="EMBL" id="FOFT01000002">
    <property type="protein sequence ID" value="SEQ63827.1"/>
    <property type="molecule type" value="Genomic_DNA"/>
</dbReference>
<dbReference type="Proteomes" id="UP000199028">
    <property type="component" value="Unassembled WGS sequence"/>
</dbReference>
<dbReference type="AlphaFoldDB" id="A0A1H9HND9"/>
<dbReference type="RefSeq" id="WP_090064410.1">
    <property type="nucleotide sequence ID" value="NZ_FOFT01000002.1"/>
</dbReference>
<accession>A0A1H9HND9</accession>
<gene>
    <name evidence="1" type="ORF">SAMN05216195_102939</name>
</gene>
<keyword evidence="2" id="KW-1185">Reference proteome</keyword>
<reference evidence="2" key="1">
    <citation type="submission" date="2016-10" db="EMBL/GenBank/DDBJ databases">
        <authorList>
            <person name="Varghese N."/>
            <person name="Submissions S."/>
        </authorList>
    </citation>
    <scope>NUCLEOTIDE SEQUENCE [LARGE SCALE GENOMIC DNA]</scope>
    <source>
        <strain evidence="2">CGMCC 4.578</strain>
    </source>
</reference>
<protein>
    <submittedName>
        <fullName evidence="1">Uncharacterized protein</fullName>
    </submittedName>
</protein>
<dbReference type="OrthoDB" id="5179393at2"/>
<proteinExistence type="predicted"/>